<evidence type="ECO:0000313" key="5">
    <source>
        <dbReference type="Proteomes" id="UP000624325"/>
    </source>
</evidence>
<dbReference type="PANTHER" id="PTHR33495:SF2">
    <property type="entry name" value="ANTI-SIGMA FACTOR ANTAGONIST TM_1081-RELATED"/>
    <property type="match status" value="1"/>
</dbReference>
<comment type="caution">
    <text evidence="4">The sequence shown here is derived from an EMBL/GenBank/DDBJ whole genome shotgun (WGS) entry which is preliminary data.</text>
</comment>
<evidence type="ECO:0000313" key="4">
    <source>
        <dbReference type="EMBL" id="GIF57648.1"/>
    </source>
</evidence>
<dbReference type="InterPro" id="IPR058548">
    <property type="entry name" value="MlaB-like_STAS"/>
</dbReference>
<dbReference type="InterPro" id="IPR036513">
    <property type="entry name" value="STAS_dom_sf"/>
</dbReference>
<dbReference type="EMBL" id="BONC01000025">
    <property type="protein sequence ID" value="GIF57648.1"/>
    <property type="molecule type" value="Genomic_DNA"/>
</dbReference>
<dbReference type="CDD" id="cd07043">
    <property type="entry name" value="STAS_anti-anti-sigma_factors"/>
    <property type="match status" value="1"/>
</dbReference>
<protein>
    <recommendedName>
        <fullName evidence="2">Anti-sigma factor antagonist</fullName>
    </recommendedName>
</protein>
<organism evidence="4 5">
    <name type="scientific">Asanoa iriomotensis</name>
    <dbReference type="NCBI Taxonomy" id="234613"/>
    <lineage>
        <taxon>Bacteria</taxon>
        <taxon>Bacillati</taxon>
        <taxon>Actinomycetota</taxon>
        <taxon>Actinomycetes</taxon>
        <taxon>Micromonosporales</taxon>
        <taxon>Micromonosporaceae</taxon>
        <taxon>Asanoa</taxon>
    </lineage>
</organism>
<feature type="domain" description="STAS" evidence="3">
    <location>
        <begin position="7"/>
        <end position="118"/>
    </location>
</feature>
<reference evidence="4 5" key="1">
    <citation type="submission" date="2021-01" db="EMBL/GenBank/DDBJ databases">
        <title>Whole genome shotgun sequence of Asanoa iriomotensis NBRC 100142.</title>
        <authorList>
            <person name="Komaki H."/>
            <person name="Tamura T."/>
        </authorList>
    </citation>
    <scope>NUCLEOTIDE SEQUENCE [LARGE SCALE GENOMIC DNA]</scope>
    <source>
        <strain evidence="4 5">NBRC 100142</strain>
    </source>
</reference>
<dbReference type="Gene3D" id="3.30.750.24">
    <property type="entry name" value="STAS domain"/>
    <property type="match status" value="1"/>
</dbReference>
<evidence type="ECO:0000256" key="2">
    <source>
        <dbReference type="RuleBase" id="RU003749"/>
    </source>
</evidence>
<dbReference type="NCBIfam" id="TIGR00377">
    <property type="entry name" value="ant_ant_sig"/>
    <property type="match status" value="1"/>
</dbReference>
<accession>A0ABQ4C4C7</accession>
<dbReference type="InterPro" id="IPR002645">
    <property type="entry name" value="STAS_dom"/>
</dbReference>
<gene>
    <name evidence="4" type="ORF">Air01nite_37430</name>
</gene>
<sequence length="124" mass="12691">MGVLVRITVAESPAGGATVVKLAGELGVDTAGELAAALEKLLRHPNPTNRIVIDLTLLGFCDSIGLSTFVDAHRRCAASGGYLALAAPSPFMHKLLGVVGLTRQVPAYATVASALAGGEEGRLR</sequence>
<dbReference type="SUPFAM" id="SSF52091">
    <property type="entry name" value="SpoIIaa-like"/>
    <property type="match status" value="1"/>
</dbReference>
<dbReference type="Pfam" id="PF13466">
    <property type="entry name" value="STAS_2"/>
    <property type="match status" value="1"/>
</dbReference>
<evidence type="ECO:0000259" key="3">
    <source>
        <dbReference type="PROSITE" id="PS50801"/>
    </source>
</evidence>
<proteinExistence type="inferred from homology"/>
<dbReference type="InterPro" id="IPR003658">
    <property type="entry name" value="Anti-sigma_ant"/>
</dbReference>
<dbReference type="PROSITE" id="PS50801">
    <property type="entry name" value="STAS"/>
    <property type="match status" value="1"/>
</dbReference>
<comment type="similarity">
    <text evidence="1 2">Belongs to the anti-sigma-factor antagonist family.</text>
</comment>
<dbReference type="Proteomes" id="UP000624325">
    <property type="component" value="Unassembled WGS sequence"/>
</dbReference>
<dbReference type="PANTHER" id="PTHR33495">
    <property type="entry name" value="ANTI-SIGMA FACTOR ANTAGONIST TM_1081-RELATED-RELATED"/>
    <property type="match status" value="1"/>
</dbReference>
<name>A0ABQ4C4C7_9ACTN</name>
<evidence type="ECO:0000256" key="1">
    <source>
        <dbReference type="ARBA" id="ARBA00009013"/>
    </source>
</evidence>
<keyword evidence="5" id="KW-1185">Reference proteome</keyword>